<dbReference type="InterPro" id="IPR054613">
    <property type="entry name" value="Peptidase_S78_dom"/>
</dbReference>
<dbReference type="MEROPS" id="S78.001"/>
<gene>
    <name evidence="5" type="ORF">OTSTA716_0649</name>
</gene>
<evidence type="ECO:0000313" key="6">
    <source>
        <dbReference type="Proteomes" id="UP000033671"/>
    </source>
</evidence>
<name>A0A0F3P8T7_ORITS</name>
<keyword evidence="3 5" id="KW-0378">Hydrolase</keyword>
<dbReference type="EMBL" id="LAOA01000016">
    <property type="protein sequence ID" value="KJV76708.1"/>
    <property type="molecule type" value="Genomic_DNA"/>
</dbReference>
<dbReference type="AlphaFoldDB" id="A0A0F3P8T7"/>
<dbReference type="Proteomes" id="UP000033671">
    <property type="component" value="Unassembled WGS sequence"/>
</dbReference>
<dbReference type="EC" id="3.4.-.-" evidence="5"/>
<evidence type="ECO:0000256" key="1">
    <source>
        <dbReference type="ARBA" id="ARBA00022612"/>
    </source>
</evidence>
<dbReference type="InterPro" id="IPR006433">
    <property type="entry name" value="Prohead_protease"/>
</dbReference>
<evidence type="ECO:0000256" key="2">
    <source>
        <dbReference type="ARBA" id="ARBA00022670"/>
    </source>
</evidence>
<dbReference type="Pfam" id="PF04586">
    <property type="entry name" value="Peptidase_S78"/>
    <property type="match status" value="1"/>
</dbReference>
<reference evidence="5 6" key="1">
    <citation type="submission" date="2015-01" db="EMBL/GenBank/DDBJ databases">
        <title>Genome Sequencing of Rickettsiales.</title>
        <authorList>
            <person name="Daugherty S.C."/>
            <person name="Su Q."/>
            <person name="Abolude K."/>
            <person name="Beier-Sexton M."/>
            <person name="Carlyon J.A."/>
            <person name="Carter R."/>
            <person name="Day N.P."/>
            <person name="Dumler S.J."/>
            <person name="Dyachenko V."/>
            <person name="Godinez A."/>
            <person name="Kurtti T.J."/>
            <person name="Lichay M."/>
            <person name="Mullins K.E."/>
            <person name="Ott S."/>
            <person name="Pappas-Brown V."/>
            <person name="Paris D.H."/>
            <person name="Patel P."/>
            <person name="Richards A.L."/>
            <person name="Sadzewicz L."/>
            <person name="Sears K."/>
            <person name="Seidman D."/>
            <person name="Sengamalay N."/>
            <person name="Stenos J."/>
            <person name="Tallon L.J."/>
            <person name="Vincent G."/>
            <person name="Fraser C.M."/>
            <person name="Munderloh U."/>
            <person name="Dunning-Hotopp J.C."/>
        </authorList>
    </citation>
    <scope>NUCLEOTIDE SEQUENCE [LARGE SCALE GENOMIC DNA]</scope>
    <source>
        <strain evidence="5 6">TA716</strain>
    </source>
</reference>
<evidence type="ECO:0000313" key="5">
    <source>
        <dbReference type="EMBL" id="KJV76708.1"/>
    </source>
</evidence>
<keyword evidence="1" id="KW-1188">Viral release from host cell</keyword>
<evidence type="ECO:0000259" key="4">
    <source>
        <dbReference type="Pfam" id="PF04586"/>
    </source>
</evidence>
<keyword evidence="2 5" id="KW-0645">Protease</keyword>
<comment type="caution">
    <text evidence="5">The sequence shown here is derived from an EMBL/GenBank/DDBJ whole genome shotgun (WGS) entry which is preliminary data.</text>
</comment>
<proteinExistence type="predicted"/>
<dbReference type="GO" id="GO:0006508">
    <property type="term" value="P:proteolysis"/>
    <property type="evidence" value="ECO:0007669"/>
    <property type="project" value="UniProtKB-KW"/>
</dbReference>
<dbReference type="NCBIfam" id="TIGR01543">
    <property type="entry name" value="proheadase_HK97"/>
    <property type="match status" value="1"/>
</dbReference>
<feature type="domain" description="Prohead serine protease" evidence="4">
    <location>
        <begin position="10"/>
        <end position="149"/>
    </location>
</feature>
<evidence type="ECO:0000256" key="3">
    <source>
        <dbReference type="ARBA" id="ARBA00022801"/>
    </source>
</evidence>
<dbReference type="GO" id="GO:0008233">
    <property type="term" value="F:peptidase activity"/>
    <property type="evidence" value="ECO:0007669"/>
    <property type="project" value="UniProtKB-KW"/>
</dbReference>
<dbReference type="RefSeq" id="WP_045916850.1">
    <property type="nucleotide sequence ID" value="NZ_LAOA01000016.1"/>
</dbReference>
<dbReference type="SUPFAM" id="SSF50789">
    <property type="entry name" value="Herpes virus serine proteinase, assemblin"/>
    <property type="match status" value="1"/>
</dbReference>
<accession>A0A0F3P8T7</accession>
<protein>
    <submittedName>
        <fullName evidence="5">Phage prohead protease, HK97 family</fullName>
        <ecNumber evidence="5">3.4.-.-</ecNumber>
    </submittedName>
</protein>
<dbReference type="PATRIC" id="fig|1359175.3.peg.853"/>
<organism evidence="5 6">
    <name type="scientific">Orientia tsutsugamushi str. TA716</name>
    <dbReference type="NCBI Taxonomy" id="1359175"/>
    <lineage>
        <taxon>Bacteria</taxon>
        <taxon>Pseudomonadati</taxon>
        <taxon>Pseudomonadota</taxon>
        <taxon>Alphaproteobacteria</taxon>
        <taxon>Rickettsiales</taxon>
        <taxon>Rickettsiaceae</taxon>
        <taxon>Rickettsieae</taxon>
        <taxon>Orientia</taxon>
    </lineage>
</organism>
<sequence length="184" mass="20637">MDSNNYKTNLIIKAVNHDNVIISGYATVFNLVDSSGDYILKGAFKNIHHRYLSDIKLLWQHNIASPIGLITNIEEDEYGVRVDASINQHIQKGKEATALIQQGVINNFSIGFTIEDSGYNRNGNRIIKSALLWEVSLVTFPANKHAKIRNFKHTSPYDVISSNQLVTILNSLIEAQKSLNNITQ</sequence>